<dbReference type="FunFam" id="3.30.300.30:FF:000008">
    <property type="entry name" value="2,3-dihydroxybenzoate-AMP ligase"/>
    <property type="match status" value="1"/>
</dbReference>
<name>A0A543I955_9ACTN</name>
<evidence type="ECO:0000256" key="2">
    <source>
        <dbReference type="ARBA" id="ARBA00022598"/>
    </source>
</evidence>
<dbReference type="InterPro" id="IPR020845">
    <property type="entry name" value="AMP-binding_CS"/>
</dbReference>
<comment type="similarity">
    <text evidence="1">Belongs to the ATP-dependent AMP-binding enzyme family.</text>
</comment>
<protein>
    <submittedName>
        <fullName evidence="5">Acyl-CoA synthetase (AMP-forming)/AMP-acid ligase II</fullName>
    </submittedName>
</protein>
<dbReference type="RefSeq" id="WP_141966142.1">
    <property type="nucleotide sequence ID" value="NZ_VFPO01000001.1"/>
</dbReference>
<dbReference type="PANTHER" id="PTHR43201">
    <property type="entry name" value="ACYL-COA SYNTHETASE"/>
    <property type="match status" value="1"/>
</dbReference>
<dbReference type="GO" id="GO:0031956">
    <property type="term" value="F:medium-chain fatty acid-CoA ligase activity"/>
    <property type="evidence" value="ECO:0007669"/>
    <property type="project" value="TreeGrafter"/>
</dbReference>
<gene>
    <name evidence="5" type="ORF">FHX41_0685</name>
</gene>
<evidence type="ECO:0000259" key="4">
    <source>
        <dbReference type="Pfam" id="PF13193"/>
    </source>
</evidence>
<accession>A0A543I955</accession>
<organism evidence="5 6">
    <name type="scientific">Actinomadura hallensis</name>
    <dbReference type="NCBI Taxonomy" id="337895"/>
    <lineage>
        <taxon>Bacteria</taxon>
        <taxon>Bacillati</taxon>
        <taxon>Actinomycetota</taxon>
        <taxon>Actinomycetes</taxon>
        <taxon>Streptosporangiales</taxon>
        <taxon>Thermomonosporaceae</taxon>
        <taxon>Actinomadura</taxon>
    </lineage>
</organism>
<dbReference type="Proteomes" id="UP000316706">
    <property type="component" value="Unassembled WGS sequence"/>
</dbReference>
<dbReference type="Pfam" id="PF13193">
    <property type="entry name" value="AMP-binding_C"/>
    <property type="match status" value="1"/>
</dbReference>
<proteinExistence type="inferred from homology"/>
<reference evidence="5 6" key="1">
    <citation type="submission" date="2019-06" db="EMBL/GenBank/DDBJ databases">
        <title>Sequencing the genomes of 1000 actinobacteria strains.</title>
        <authorList>
            <person name="Klenk H.-P."/>
        </authorList>
    </citation>
    <scope>NUCLEOTIDE SEQUENCE [LARGE SCALE GENOMIC DNA]</scope>
    <source>
        <strain evidence="5 6">DSM 45043</strain>
    </source>
</reference>
<sequence>MYPAQIAQRHPDAQAYVMGSGGESLTYGRLDTRSNQLAHFLRARGVRRGGPLVIVMENRIEWPVVVAAGMRAGLYVTPVNWHLTVAELTALLAEALGGDAPGAVVTSATCAEAVAEVLDRLGCGDRVAALCVDDPPPGFTSFEDALAGRPETPIADERLGARVLYSGGTTGRPKAFRQRLIDVHPADAPARHGALAEKLGLGADTVFLSPAPNYHAAPFTFQLMVMSAGGTVVCLERFDPEAALAAIDRHRVTHSQWVPTMLLRLLRLPDDVKARYALRDHRVAVTSGAPCSAQLKEDVMRWWGPILHEYYGASEGYGHTYVSPEEALARPGTVGRPLSGRVHITDERGEVLPPGRVGKVWFEPAATAAYSNDGDGEPVHRDGWRSVGDLGSLDEDGYLYLSGRESHTIISGGVNIYPVEIEDVLTAHPRVLDAAVIGTPDPEFGERVTAVVEASGEVSEEELIEWCRERLARFKAPKRVVFVDGLPRLPTGKLNKNSLREVLAASPALREGTA</sequence>
<dbReference type="Gene3D" id="3.30.300.30">
    <property type="match status" value="1"/>
</dbReference>
<evidence type="ECO:0000313" key="5">
    <source>
        <dbReference type="EMBL" id="TQM67087.1"/>
    </source>
</evidence>
<dbReference type="InterPro" id="IPR000873">
    <property type="entry name" value="AMP-dep_synth/lig_dom"/>
</dbReference>
<feature type="domain" description="AMP-binding enzyme C-terminal" evidence="4">
    <location>
        <begin position="420"/>
        <end position="493"/>
    </location>
</feature>
<dbReference type="SUPFAM" id="SSF56801">
    <property type="entry name" value="Acetyl-CoA synthetase-like"/>
    <property type="match status" value="1"/>
</dbReference>
<keyword evidence="2 5" id="KW-0436">Ligase</keyword>
<comment type="caution">
    <text evidence="5">The sequence shown here is derived from an EMBL/GenBank/DDBJ whole genome shotgun (WGS) entry which is preliminary data.</text>
</comment>
<dbReference type="InterPro" id="IPR042099">
    <property type="entry name" value="ANL_N_sf"/>
</dbReference>
<dbReference type="InterPro" id="IPR025110">
    <property type="entry name" value="AMP-bd_C"/>
</dbReference>
<dbReference type="OrthoDB" id="9803968at2"/>
<evidence type="ECO:0000259" key="3">
    <source>
        <dbReference type="Pfam" id="PF00501"/>
    </source>
</evidence>
<dbReference type="GO" id="GO:0006631">
    <property type="term" value="P:fatty acid metabolic process"/>
    <property type="evidence" value="ECO:0007669"/>
    <property type="project" value="TreeGrafter"/>
</dbReference>
<dbReference type="PANTHER" id="PTHR43201:SF5">
    <property type="entry name" value="MEDIUM-CHAIN ACYL-COA LIGASE ACSF2, MITOCHONDRIAL"/>
    <property type="match status" value="1"/>
</dbReference>
<dbReference type="PROSITE" id="PS00455">
    <property type="entry name" value="AMP_BINDING"/>
    <property type="match status" value="1"/>
</dbReference>
<dbReference type="Pfam" id="PF00501">
    <property type="entry name" value="AMP-binding"/>
    <property type="match status" value="1"/>
</dbReference>
<dbReference type="EMBL" id="VFPO01000001">
    <property type="protein sequence ID" value="TQM67087.1"/>
    <property type="molecule type" value="Genomic_DNA"/>
</dbReference>
<keyword evidence="6" id="KW-1185">Reference proteome</keyword>
<dbReference type="InterPro" id="IPR045851">
    <property type="entry name" value="AMP-bd_C_sf"/>
</dbReference>
<evidence type="ECO:0000313" key="6">
    <source>
        <dbReference type="Proteomes" id="UP000316706"/>
    </source>
</evidence>
<feature type="domain" description="AMP-dependent synthetase/ligase" evidence="3">
    <location>
        <begin position="6"/>
        <end position="363"/>
    </location>
</feature>
<dbReference type="Gene3D" id="3.40.50.12780">
    <property type="entry name" value="N-terminal domain of ligase-like"/>
    <property type="match status" value="1"/>
</dbReference>
<dbReference type="AlphaFoldDB" id="A0A543I955"/>
<evidence type="ECO:0000256" key="1">
    <source>
        <dbReference type="ARBA" id="ARBA00006432"/>
    </source>
</evidence>